<accession>A0A8J3N436</accession>
<proteinExistence type="predicted"/>
<comment type="caution">
    <text evidence="3">The sequence shown here is derived from an EMBL/GenBank/DDBJ whole genome shotgun (WGS) entry which is preliminary data.</text>
</comment>
<feature type="coiled-coil region" evidence="1">
    <location>
        <begin position="753"/>
        <end position="813"/>
    </location>
</feature>
<feature type="compositionally biased region" description="Basic and acidic residues" evidence="2">
    <location>
        <begin position="63"/>
        <end position="82"/>
    </location>
</feature>
<reference evidence="3" key="1">
    <citation type="submission" date="2020-10" db="EMBL/GenBank/DDBJ databases">
        <title>Taxonomic study of unclassified bacteria belonging to the class Ktedonobacteria.</title>
        <authorList>
            <person name="Yabe S."/>
            <person name="Wang C.M."/>
            <person name="Zheng Y."/>
            <person name="Sakai Y."/>
            <person name="Cavaletti L."/>
            <person name="Monciardini P."/>
            <person name="Donadio S."/>
        </authorList>
    </citation>
    <scope>NUCLEOTIDE SEQUENCE</scope>
    <source>
        <strain evidence="3">ID150040</strain>
    </source>
</reference>
<feature type="compositionally biased region" description="Basic and acidic residues" evidence="2">
    <location>
        <begin position="1"/>
        <end position="18"/>
    </location>
</feature>
<keyword evidence="4" id="KW-1185">Reference proteome</keyword>
<evidence type="ECO:0000313" key="3">
    <source>
        <dbReference type="EMBL" id="GHO97777.1"/>
    </source>
</evidence>
<dbReference type="RefSeq" id="WP_220208558.1">
    <property type="nucleotide sequence ID" value="NZ_BNJK01000002.1"/>
</dbReference>
<protein>
    <submittedName>
        <fullName evidence="3">Uncharacterized protein</fullName>
    </submittedName>
</protein>
<dbReference type="AlphaFoldDB" id="A0A8J3N436"/>
<name>A0A8J3N436_9CHLR</name>
<evidence type="ECO:0000313" key="4">
    <source>
        <dbReference type="Proteomes" id="UP000597444"/>
    </source>
</evidence>
<feature type="compositionally biased region" description="Basic and acidic residues" evidence="2">
    <location>
        <begin position="28"/>
        <end position="40"/>
    </location>
</feature>
<feature type="region of interest" description="Disordered" evidence="2">
    <location>
        <begin position="1"/>
        <end position="110"/>
    </location>
</feature>
<gene>
    <name evidence="3" type="ORF">KSF_078250</name>
</gene>
<feature type="compositionally biased region" description="Polar residues" evidence="2">
    <location>
        <begin position="727"/>
        <end position="742"/>
    </location>
</feature>
<feature type="region of interest" description="Disordered" evidence="2">
    <location>
        <begin position="727"/>
        <end position="749"/>
    </location>
</feature>
<sequence>MAKRFLEKLTPKKQEEQIQPRPSTEQGSDQRRDGSDDKKKSGSQGQSSDFYKLGHRESKKKQERQEKRAQLEQKHKPLKEETDSNSALEIQKINEWEQTGPRTHAKSMEADALRSRVSAVYKERSQANASFEENLRELDQLAERDDQKSLSKTLKKPFSEEMSYDERFSSAEAILEATQAANTASWKNLAKEMAWKRERHDRTSQIEKRANLVNTILTDLGRRATESSRSALGNIDAWKQIDPRGDLAEILRGEVKALYDRYNRASQFQAQQHELGKRHFSAEDMRANRDLTVREGSLTEWEGRLHTLETGYEREWNALHQRLRKPVQKALETKQTALRERLDDLTDSINDYRETKLEKITARELTHLGEPDTPSLVKRQRERVQALLNTQNRDVQANNARFEQVLQKFDNIPFTPEDMRTNRDLSASRDLFNMWENHIAALEGIHAQEREYLSASLALERGEPVVPSTNAGGESVHNTETREQRVQAIVTQRSQLSEQLTSLRNNVRAYYQREREQHDSPRESVQALYDIQIQDVQATTERFERALRTLDERRFRAEDRSANRDLIASENLLRTWKAYIAALESLHAQEREYLNASLAQEQNQTIETRQQRVQAIVTQRSQLSEQLTSLRNSVRAYYQHEREQHDSPRARVRSLHAIHTRDIRDDSASFKQALQTFDKTSFSAEDMRANRDLIASENLLRTWKAHTDKLAAIQQARREYVSNSLALEQDPSRVSSTNAGENEQTREARDQRIAALRQRFIALTSELRAYSREQASPDGSPIERVVALHGLQRQDVRADNASFEQALQTLRDRPLTNETTYNDILNTWENHIAVLESLHQQERGYLSASLALERS</sequence>
<feature type="coiled-coil region" evidence="1">
    <location>
        <begin position="486"/>
        <end position="553"/>
    </location>
</feature>
<evidence type="ECO:0000256" key="1">
    <source>
        <dbReference type="SAM" id="Coils"/>
    </source>
</evidence>
<organism evidence="3 4">
    <name type="scientific">Reticulibacter mediterranei</name>
    <dbReference type="NCBI Taxonomy" id="2778369"/>
    <lineage>
        <taxon>Bacteria</taxon>
        <taxon>Bacillati</taxon>
        <taxon>Chloroflexota</taxon>
        <taxon>Ktedonobacteria</taxon>
        <taxon>Ktedonobacterales</taxon>
        <taxon>Reticulibacteraceae</taxon>
        <taxon>Reticulibacter</taxon>
    </lineage>
</organism>
<keyword evidence="1" id="KW-0175">Coiled coil</keyword>
<feature type="coiled-coil region" evidence="1">
    <location>
        <begin position="328"/>
        <end position="355"/>
    </location>
</feature>
<evidence type="ECO:0000256" key="2">
    <source>
        <dbReference type="SAM" id="MobiDB-lite"/>
    </source>
</evidence>
<dbReference type="Proteomes" id="UP000597444">
    <property type="component" value="Unassembled WGS sequence"/>
</dbReference>
<dbReference type="EMBL" id="BNJK01000002">
    <property type="protein sequence ID" value="GHO97777.1"/>
    <property type="molecule type" value="Genomic_DNA"/>
</dbReference>